<evidence type="ECO:0000313" key="33">
    <source>
        <dbReference type="Ensembl" id="ENSHHUP00000075771.1"/>
    </source>
</evidence>
<feature type="domain" description="AGC-kinase C-terminal" evidence="31">
    <location>
        <begin position="341"/>
        <end position="409"/>
    </location>
</feature>
<dbReference type="GO" id="GO:0030866">
    <property type="term" value="P:cortical actin cytoskeleton organization"/>
    <property type="evidence" value="ECO:0007669"/>
    <property type="project" value="TreeGrafter"/>
</dbReference>
<evidence type="ECO:0000256" key="5">
    <source>
        <dbReference type="ARBA" id="ARBA00009903"/>
    </source>
</evidence>
<dbReference type="InterPro" id="IPR057529">
    <property type="entry name" value="MRCK/ROCK_PH"/>
</dbReference>
<feature type="coiled-coil region" evidence="26">
    <location>
        <begin position="420"/>
        <end position="447"/>
    </location>
</feature>
<dbReference type="GO" id="GO:0008270">
    <property type="term" value="F:zinc ion binding"/>
    <property type="evidence" value="ECO:0007669"/>
    <property type="project" value="UniProtKB-KW"/>
</dbReference>
<dbReference type="SMART" id="SM00133">
    <property type="entry name" value="S_TK_X"/>
    <property type="match status" value="1"/>
</dbReference>
<dbReference type="FunFam" id="3.30.200.20:FF:001759">
    <property type="entry name" value="Rho-associated, coiled-coil-containing protein kinase 2b"/>
    <property type="match status" value="1"/>
</dbReference>
<dbReference type="PROSITE" id="PS50011">
    <property type="entry name" value="PROTEIN_KINASE_DOM"/>
    <property type="match status" value="1"/>
</dbReference>
<keyword evidence="23" id="KW-0206">Cytoskeleton</keyword>
<dbReference type="GeneTree" id="ENSGT01030000234517"/>
<dbReference type="SUPFAM" id="SSF50729">
    <property type="entry name" value="PH domain-like"/>
    <property type="match status" value="1"/>
</dbReference>
<keyword evidence="8" id="KW-0963">Cytoplasm</keyword>
<dbReference type="SMART" id="SM00220">
    <property type="entry name" value="S_TKc"/>
    <property type="match status" value="1"/>
</dbReference>
<evidence type="ECO:0000256" key="13">
    <source>
        <dbReference type="ARBA" id="ARBA00022723"/>
    </source>
</evidence>
<dbReference type="CDD" id="cd05622">
    <property type="entry name" value="STKc_ROCK1"/>
    <property type="match status" value="1"/>
</dbReference>
<dbReference type="SUPFAM" id="SSF56112">
    <property type="entry name" value="Protein kinase-like (PK-like)"/>
    <property type="match status" value="1"/>
</dbReference>
<dbReference type="CDD" id="cd22250">
    <property type="entry name" value="ROCK_SBD"/>
    <property type="match status" value="1"/>
</dbReference>
<dbReference type="Ensembl" id="ENSHHUT00000078247.1">
    <property type="protein sequence ID" value="ENSHHUP00000075771.1"/>
    <property type="gene ID" value="ENSHHUG00000043208.1"/>
</dbReference>
<keyword evidence="21 24" id="KW-0175">Coiled coil</keyword>
<sequence length="1334" mass="154442">MSSGESLEARFEKIDAMLKDPKSEINTDCLLDGLDALVYDLDFPALRKNKSIDNFLNRYKDTISKIRDLRMKAEDYEVVKVIGRGAFGEVQLVRHKATRKVYAMKLLSKFEMIKRSDSAFFWEERDIMAFANSPWVVQLFYAFQDDRCLYMVMEYMPGGDLVNLMSNYDVPEKWARFYTAEVVLALDGIHAMGFIHRDVKPDNMLLDKAGHLKLADFGTCMKMNKDGMVRCDTAVGTPDYISPEVLKSQGGDGYYGRECDWWSVGVFLYEMLVGDTPFYADSLVGTYSKIMNHKNALTFPDDSDISKDAKNLICAFLTDREVRLGRNGVDEIKRHPFFKNDQWTWENIRDTSAPVVPELSSDIDTSNFDDIEADRGDEETFPIPKAFVGNQLPFVGFTYYSTIFSPSICLTYYTLFIVQLENLQKRIYQLEEQLHSEMQLKDEMEQKCRYTTCQSDLLLSSLPSQGNVRKGVEASMSLLEKDKMMTQHRATEYQRKADQEAEKRRNLENEVSTLKEQLEDMRKICQNSQASNDKILQLQNQLEEANDLLRAESDTVARLRKSHTEMAKSMSQLEGLNRELQEKSRSSVGGRAQLEKELLQLQSTLDSERRSYSQGSEEIHELQARMTGLQEDNKNLKLSLSKVEAERKQAQERRNNLEKEKNNLEIDLNYKLKTLQQRLDQEHTEHRVTRAQLTDKYESIEEAKSAAMHGISEPKVSEESGSRMRAESRVVEVEKQCSMLEFDLKQSVQKMEQLMKQKERLEDEVKGLRMQLEHESSKRLLAQNELKCRSQEADRLKGSEKQLKQEINTALESKRSLEFQLAQLTKQYRGNEGQMRELQDQLEAEQYFSTLYKTQVKELKEDIEERNRQVQEAHKKVQELHSERDSLLAQLDLTVTKAESEQLARALQEEQYFELIQENKKATARHKQEGTEKDATIARVSTAENASIQEWGHRGNNNLAVNKLAEIMNRKDMKLDTKKKGNTTDLRKKEKENRKLQLELKQEKDKFNHMAIKYQKELSEMQAQLSEECTYRNELQMQLDSKESDIEQLREKLNDLQLRMDNSSVTSLQLDETDSNIAVGSPCSPPYLCIFYSFPSVKSRLEGWLSIPNKPNIKRYGWKKQYVVVSSKKILFYNDEQDKEQSNPSMVLDIDKLFHVRPVTQGDVYRAETEEIPRIFQILYANEGECRKEADMETVSQGDKTNCLPHKGHEFIPTLYHFPTNCEACSKPLWNVFKPPPALECRRCHVKCHQDHLDKKEDVIAPCKVNYDVTSARDMLLLALTQDEQKKWIGHLGKKIPKTPPSSFLRASPRTMSTRPAPNQSFRKNPKSITGKPR</sequence>
<feature type="domain" description="PH" evidence="28">
    <location>
        <begin position="1098"/>
        <end position="1297"/>
    </location>
</feature>
<keyword evidence="14 25" id="KW-0547">Nucleotide-binding</keyword>
<dbReference type="SUPFAM" id="SSF57889">
    <property type="entry name" value="Cysteine-rich domain"/>
    <property type="match status" value="1"/>
</dbReference>
<dbReference type="GO" id="GO:0012505">
    <property type="term" value="C:endomembrane system"/>
    <property type="evidence" value="ECO:0007669"/>
    <property type="project" value="UniProtKB-SubCell"/>
</dbReference>
<dbReference type="SMART" id="SM00109">
    <property type="entry name" value="C1"/>
    <property type="match status" value="1"/>
</dbReference>
<comment type="subcellular location">
    <subcellularLocation>
        <location evidence="3">Cell membrane</location>
    </subcellularLocation>
    <subcellularLocation>
        <location evidence="4">Cytoplasm</location>
        <location evidence="4">Cytoskeleton</location>
    </subcellularLocation>
    <subcellularLocation>
        <location evidence="2">Endomembrane system</location>
        <topology evidence="2">Peripheral membrane protein</topology>
    </subcellularLocation>
</comment>
<evidence type="ECO:0000256" key="23">
    <source>
        <dbReference type="ARBA" id="ARBA00023212"/>
    </source>
</evidence>
<organism evidence="33 34">
    <name type="scientific">Hucho hucho</name>
    <name type="common">huchen</name>
    <dbReference type="NCBI Taxonomy" id="62062"/>
    <lineage>
        <taxon>Eukaryota</taxon>
        <taxon>Metazoa</taxon>
        <taxon>Chordata</taxon>
        <taxon>Craniata</taxon>
        <taxon>Vertebrata</taxon>
        <taxon>Euteleostomi</taxon>
        <taxon>Actinopterygii</taxon>
        <taxon>Neopterygii</taxon>
        <taxon>Teleostei</taxon>
        <taxon>Protacanthopterygii</taxon>
        <taxon>Salmoniformes</taxon>
        <taxon>Salmonidae</taxon>
        <taxon>Salmoninae</taxon>
        <taxon>Hucho</taxon>
    </lineage>
</organism>
<feature type="compositionally biased region" description="Basic and acidic residues" evidence="27">
    <location>
        <begin position="576"/>
        <end position="585"/>
    </location>
</feature>
<feature type="domain" description="Phorbol-ester/DAG-type" evidence="30">
    <location>
        <begin position="1208"/>
        <end position="1263"/>
    </location>
</feature>
<dbReference type="FunFam" id="2.30.29.30:FF:000033">
    <property type="entry name" value="Rho-associated protein kinase 2"/>
    <property type="match status" value="1"/>
</dbReference>
<feature type="region of interest" description="Disordered" evidence="27">
    <location>
        <begin position="566"/>
        <end position="591"/>
    </location>
</feature>
<dbReference type="FunFam" id="3.30.200.20:FF:000072">
    <property type="entry name" value="Rho-associated protein kinase 2"/>
    <property type="match status" value="1"/>
</dbReference>
<dbReference type="PROSITE" id="PS51285">
    <property type="entry name" value="AGC_KINASE_CTER"/>
    <property type="match status" value="1"/>
</dbReference>
<evidence type="ECO:0000256" key="7">
    <source>
        <dbReference type="ARBA" id="ARBA00022475"/>
    </source>
</evidence>
<dbReference type="PROSITE" id="PS50003">
    <property type="entry name" value="PH_DOMAIN"/>
    <property type="match status" value="1"/>
</dbReference>
<evidence type="ECO:0000256" key="4">
    <source>
        <dbReference type="ARBA" id="ARBA00004245"/>
    </source>
</evidence>
<dbReference type="InterPro" id="IPR001849">
    <property type="entry name" value="PH_domain"/>
</dbReference>
<evidence type="ECO:0000256" key="2">
    <source>
        <dbReference type="ARBA" id="ARBA00004184"/>
    </source>
</evidence>
<dbReference type="GO" id="GO:0048598">
    <property type="term" value="P:embryonic morphogenesis"/>
    <property type="evidence" value="ECO:0007669"/>
    <property type="project" value="TreeGrafter"/>
</dbReference>
<keyword evidence="19" id="KW-0460">Magnesium</keyword>
<evidence type="ECO:0000313" key="34">
    <source>
        <dbReference type="Proteomes" id="UP000314982"/>
    </source>
</evidence>
<dbReference type="InterPro" id="IPR008271">
    <property type="entry name" value="Ser/Thr_kinase_AS"/>
</dbReference>
<dbReference type="InterPro" id="IPR046349">
    <property type="entry name" value="C1-like_sf"/>
</dbReference>
<keyword evidence="34" id="KW-1185">Reference proteome</keyword>
<keyword evidence="15" id="KW-0863">Zinc-finger</keyword>
<dbReference type="GO" id="GO:0000281">
    <property type="term" value="P:mitotic cytokinesis"/>
    <property type="evidence" value="ECO:0007669"/>
    <property type="project" value="TreeGrafter"/>
</dbReference>
<dbReference type="InterPro" id="IPR000719">
    <property type="entry name" value="Prot_kinase_dom"/>
</dbReference>
<evidence type="ECO:0000256" key="27">
    <source>
        <dbReference type="SAM" id="MobiDB-lite"/>
    </source>
</evidence>
<keyword evidence="20" id="KW-0007">Acetylation</keyword>
<feature type="coiled-coil region" evidence="26">
    <location>
        <begin position="1032"/>
        <end position="1066"/>
    </location>
</feature>
<dbReference type="InterPro" id="IPR037310">
    <property type="entry name" value="ROCK1_HR1"/>
</dbReference>
<reference evidence="33" key="2">
    <citation type="submission" date="2025-08" db="UniProtKB">
        <authorList>
            <consortium name="Ensembl"/>
        </authorList>
    </citation>
    <scope>IDENTIFICATION</scope>
</reference>
<evidence type="ECO:0000256" key="26">
    <source>
        <dbReference type="SAM" id="Coils"/>
    </source>
</evidence>
<evidence type="ECO:0000256" key="11">
    <source>
        <dbReference type="ARBA" id="ARBA00022679"/>
    </source>
</evidence>
<dbReference type="GO" id="GO:0007266">
    <property type="term" value="P:Rho protein signal transduction"/>
    <property type="evidence" value="ECO:0007669"/>
    <property type="project" value="InterPro"/>
</dbReference>
<dbReference type="Pfam" id="PF25346">
    <property type="entry name" value="PH_MRCK"/>
    <property type="match status" value="1"/>
</dbReference>
<evidence type="ECO:0000256" key="19">
    <source>
        <dbReference type="ARBA" id="ARBA00022842"/>
    </source>
</evidence>
<dbReference type="InterPro" id="IPR011993">
    <property type="entry name" value="PH-like_dom_sf"/>
</dbReference>
<dbReference type="InterPro" id="IPR000961">
    <property type="entry name" value="AGC-kinase_C"/>
</dbReference>
<keyword evidence="12" id="KW-0053">Apoptosis</keyword>
<evidence type="ECO:0000256" key="21">
    <source>
        <dbReference type="ARBA" id="ARBA00023054"/>
    </source>
</evidence>
<dbReference type="PROSITE" id="PS00108">
    <property type="entry name" value="PROTEIN_KINASE_ST"/>
    <property type="match status" value="1"/>
</dbReference>
<reference evidence="33" key="3">
    <citation type="submission" date="2025-09" db="UniProtKB">
        <authorList>
            <consortium name="Ensembl"/>
        </authorList>
    </citation>
    <scope>IDENTIFICATION</scope>
</reference>
<dbReference type="PROSITE" id="PS00107">
    <property type="entry name" value="PROTEIN_KINASE_ATP"/>
    <property type="match status" value="1"/>
</dbReference>
<evidence type="ECO:0000256" key="10">
    <source>
        <dbReference type="ARBA" id="ARBA00022553"/>
    </source>
</evidence>
<evidence type="ECO:0000259" key="28">
    <source>
        <dbReference type="PROSITE" id="PS50003"/>
    </source>
</evidence>
<dbReference type="CDD" id="cd01242">
    <property type="entry name" value="PH_ROCK"/>
    <property type="match status" value="1"/>
</dbReference>
<feature type="coiled-coil region" evidence="26">
    <location>
        <begin position="744"/>
        <end position="890"/>
    </location>
</feature>
<keyword evidence="16" id="KW-0418">Kinase</keyword>
<dbReference type="PANTHER" id="PTHR22988:SF33">
    <property type="entry name" value="RHO-ASSOCIATED PROTEIN KINASE 1"/>
    <property type="match status" value="1"/>
</dbReference>
<comment type="similarity">
    <text evidence="5">Belongs to the protein kinase superfamily. AGC Ser/Thr protein kinase family.</text>
</comment>
<name>A0A4W5QEH4_9TELE</name>
<keyword evidence="22" id="KW-0472">Membrane</keyword>
<dbReference type="FunFam" id="1.10.510.10:FF:000047">
    <property type="entry name" value="Rho-associated protein kinase 1"/>
    <property type="match status" value="1"/>
</dbReference>
<dbReference type="GO" id="GO:0072518">
    <property type="term" value="F:Rho-dependent protein serine/threonine kinase activity"/>
    <property type="evidence" value="ECO:0007669"/>
    <property type="project" value="TreeGrafter"/>
</dbReference>
<evidence type="ECO:0000256" key="24">
    <source>
        <dbReference type="PROSITE-ProRule" id="PRU01207"/>
    </source>
</evidence>
<proteinExistence type="inferred from homology"/>
<dbReference type="Proteomes" id="UP000314982">
    <property type="component" value="Unassembled WGS sequence"/>
</dbReference>
<dbReference type="FunFam" id="3.30.60.20:FF:000036">
    <property type="entry name" value="Rho-associated protein kinase 1"/>
    <property type="match status" value="1"/>
</dbReference>
<feature type="compositionally biased region" description="Polar residues" evidence="27">
    <location>
        <begin position="1310"/>
        <end position="1323"/>
    </location>
</feature>
<feature type="region of interest" description="Disordered" evidence="27">
    <location>
        <begin position="1293"/>
        <end position="1334"/>
    </location>
</feature>
<dbReference type="PROSITE" id="PS50081">
    <property type="entry name" value="ZF_DAG_PE_2"/>
    <property type="match status" value="1"/>
</dbReference>
<keyword evidence="7" id="KW-1003">Cell membrane</keyword>
<evidence type="ECO:0000256" key="18">
    <source>
        <dbReference type="ARBA" id="ARBA00022840"/>
    </source>
</evidence>
<dbReference type="InterPro" id="IPR017441">
    <property type="entry name" value="Protein_kinase_ATP_BS"/>
</dbReference>
<evidence type="ECO:0000256" key="8">
    <source>
        <dbReference type="ARBA" id="ARBA00022490"/>
    </source>
</evidence>
<dbReference type="PROSITE" id="PS51860">
    <property type="entry name" value="REM_1"/>
    <property type="match status" value="1"/>
</dbReference>
<accession>A0A4W5QEH4</accession>
<evidence type="ECO:0000256" key="16">
    <source>
        <dbReference type="ARBA" id="ARBA00022777"/>
    </source>
</evidence>
<dbReference type="GO" id="GO:0031267">
    <property type="term" value="F:small GTPase binding"/>
    <property type="evidence" value="ECO:0007669"/>
    <property type="project" value="InterPro"/>
</dbReference>
<dbReference type="InterPro" id="IPR011072">
    <property type="entry name" value="HR1_rho-bd"/>
</dbReference>
<dbReference type="EC" id="2.7.11.1" evidence="6"/>
<dbReference type="GO" id="GO:0031032">
    <property type="term" value="P:actomyosin structure organization"/>
    <property type="evidence" value="ECO:0007669"/>
    <property type="project" value="TreeGrafter"/>
</dbReference>
<dbReference type="InterPro" id="IPR050839">
    <property type="entry name" value="Rho-assoc_Ser/Thr_Kinase"/>
</dbReference>
<keyword evidence="10" id="KW-0597">Phosphoprotein</keyword>
<dbReference type="Pfam" id="PF00069">
    <property type="entry name" value="Pkinase"/>
    <property type="match status" value="1"/>
</dbReference>
<evidence type="ECO:0000256" key="25">
    <source>
        <dbReference type="PROSITE-ProRule" id="PRU10141"/>
    </source>
</evidence>
<dbReference type="Gene3D" id="1.10.510.10">
    <property type="entry name" value="Transferase(Phosphotransferase) domain 1"/>
    <property type="match status" value="1"/>
</dbReference>
<keyword evidence="9" id="KW-0723">Serine/threonine-protein kinase</keyword>
<dbReference type="Gene3D" id="3.30.60.20">
    <property type="match status" value="1"/>
</dbReference>
<evidence type="ECO:0000256" key="14">
    <source>
        <dbReference type="ARBA" id="ARBA00022741"/>
    </source>
</evidence>
<evidence type="ECO:0000256" key="1">
    <source>
        <dbReference type="ARBA" id="ARBA00001946"/>
    </source>
</evidence>
<evidence type="ECO:0000256" key="15">
    <source>
        <dbReference type="ARBA" id="ARBA00022771"/>
    </source>
</evidence>
<keyword evidence="13" id="KW-0479">Metal-binding</keyword>
<evidence type="ECO:0000259" key="31">
    <source>
        <dbReference type="PROSITE" id="PS51285"/>
    </source>
</evidence>
<dbReference type="GO" id="GO:0005856">
    <property type="term" value="C:cytoskeleton"/>
    <property type="evidence" value="ECO:0007669"/>
    <property type="project" value="UniProtKB-SubCell"/>
</dbReference>
<keyword evidence="18 25" id="KW-0067">ATP-binding</keyword>
<evidence type="ECO:0000256" key="12">
    <source>
        <dbReference type="ARBA" id="ARBA00022703"/>
    </source>
</evidence>
<evidence type="ECO:0000256" key="3">
    <source>
        <dbReference type="ARBA" id="ARBA00004236"/>
    </source>
</evidence>
<evidence type="ECO:0000256" key="22">
    <source>
        <dbReference type="ARBA" id="ARBA00023136"/>
    </source>
</evidence>
<dbReference type="CDD" id="cd11639">
    <property type="entry name" value="HR1_ROCK1"/>
    <property type="match status" value="1"/>
</dbReference>
<feature type="domain" description="REM-1" evidence="32">
    <location>
        <begin position="475"/>
        <end position="551"/>
    </location>
</feature>
<dbReference type="GO" id="GO:0005886">
    <property type="term" value="C:plasma membrane"/>
    <property type="evidence" value="ECO:0007669"/>
    <property type="project" value="UniProtKB-SubCell"/>
</dbReference>
<dbReference type="GO" id="GO:1901888">
    <property type="term" value="P:regulation of cell junction assembly"/>
    <property type="evidence" value="ECO:0007669"/>
    <property type="project" value="TreeGrafter"/>
</dbReference>
<dbReference type="Gene3D" id="2.30.29.30">
    <property type="entry name" value="Pleckstrin-homology domain (PH domain)/Phosphotyrosine-binding domain (PTB)"/>
    <property type="match status" value="1"/>
</dbReference>
<dbReference type="InterPro" id="IPR011009">
    <property type="entry name" value="Kinase-like_dom_sf"/>
</dbReference>
<evidence type="ECO:0000256" key="17">
    <source>
        <dbReference type="ARBA" id="ARBA00022833"/>
    </source>
</evidence>
<keyword evidence="17" id="KW-0862">Zinc</keyword>
<keyword evidence="11" id="KW-0808">Transferase</keyword>
<feature type="domain" description="Protein kinase" evidence="29">
    <location>
        <begin position="76"/>
        <end position="338"/>
    </location>
</feature>
<dbReference type="PANTHER" id="PTHR22988">
    <property type="entry name" value="MYOTONIC DYSTROPHY S/T KINASE-RELATED"/>
    <property type="match status" value="1"/>
</dbReference>
<dbReference type="GO" id="GO:0005524">
    <property type="term" value="F:ATP binding"/>
    <property type="evidence" value="ECO:0007669"/>
    <property type="project" value="UniProtKB-UniRule"/>
</dbReference>
<protein>
    <recommendedName>
        <fullName evidence="6">non-specific serine/threonine protein kinase</fullName>
        <ecNumber evidence="6">2.7.11.1</ecNumber>
    </recommendedName>
</protein>
<dbReference type="GO" id="GO:0006915">
    <property type="term" value="P:apoptotic process"/>
    <property type="evidence" value="ECO:0007669"/>
    <property type="project" value="UniProtKB-KW"/>
</dbReference>
<dbReference type="SMART" id="SM00233">
    <property type="entry name" value="PH"/>
    <property type="match status" value="1"/>
</dbReference>
<evidence type="ECO:0000259" key="29">
    <source>
        <dbReference type="PROSITE" id="PS50011"/>
    </source>
</evidence>
<dbReference type="GO" id="GO:0010494">
    <property type="term" value="C:cytoplasmic stress granule"/>
    <property type="evidence" value="ECO:0007669"/>
    <property type="project" value="TreeGrafter"/>
</dbReference>
<dbReference type="Gene3D" id="3.30.200.20">
    <property type="entry name" value="Phosphorylase Kinase, domain 1"/>
    <property type="match status" value="1"/>
</dbReference>
<feature type="binding site" evidence="25">
    <location>
        <position position="105"/>
    </location>
    <ligand>
        <name>ATP</name>
        <dbReference type="ChEBI" id="CHEBI:30616"/>
    </ligand>
</feature>
<evidence type="ECO:0000256" key="6">
    <source>
        <dbReference type="ARBA" id="ARBA00012513"/>
    </source>
</evidence>
<reference evidence="34" key="1">
    <citation type="submission" date="2018-06" db="EMBL/GenBank/DDBJ databases">
        <title>Genome assembly of Danube salmon.</title>
        <authorList>
            <person name="Macqueen D.J."/>
            <person name="Gundappa M.K."/>
        </authorList>
    </citation>
    <scope>NUCLEOTIDE SEQUENCE [LARGE SCALE GENOMIC DNA]</scope>
</reference>
<evidence type="ECO:0000256" key="9">
    <source>
        <dbReference type="ARBA" id="ARBA00022527"/>
    </source>
</evidence>
<evidence type="ECO:0000259" key="32">
    <source>
        <dbReference type="PROSITE" id="PS51860"/>
    </source>
</evidence>
<dbReference type="Gene3D" id="1.20.5.340">
    <property type="match status" value="1"/>
</dbReference>
<comment type="cofactor">
    <cofactor evidence="1">
        <name>Mg(2+)</name>
        <dbReference type="ChEBI" id="CHEBI:18420"/>
    </cofactor>
</comment>
<evidence type="ECO:0000256" key="20">
    <source>
        <dbReference type="ARBA" id="ARBA00022990"/>
    </source>
</evidence>
<evidence type="ECO:0000259" key="30">
    <source>
        <dbReference type="PROSITE" id="PS50081"/>
    </source>
</evidence>
<dbReference type="InterPro" id="IPR002219">
    <property type="entry name" value="PKC_DAG/PE"/>
</dbReference>